<keyword evidence="1" id="KW-0472">Membrane</keyword>
<evidence type="ECO:0000313" key="3">
    <source>
        <dbReference type="Proteomes" id="UP000242188"/>
    </source>
</evidence>
<proteinExistence type="predicted"/>
<keyword evidence="1" id="KW-0812">Transmembrane</keyword>
<evidence type="ECO:0000313" key="2">
    <source>
        <dbReference type="EMBL" id="OWF40089.1"/>
    </source>
</evidence>
<name>A0A210PUB4_MIZYE</name>
<dbReference type="OrthoDB" id="415230at2759"/>
<feature type="transmembrane region" description="Helical" evidence="1">
    <location>
        <begin position="320"/>
        <end position="345"/>
    </location>
</feature>
<keyword evidence="1" id="KW-1133">Transmembrane helix</keyword>
<accession>A0A210PUB4</accession>
<dbReference type="AlphaFoldDB" id="A0A210PUB4"/>
<protein>
    <submittedName>
        <fullName evidence="2">Uncharacterized protein</fullName>
    </submittedName>
</protein>
<gene>
    <name evidence="2" type="ORF">KP79_PYT06499</name>
</gene>
<dbReference type="STRING" id="6573.A0A210PUB4"/>
<organism evidence="2 3">
    <name type="scientific">Mizuhopecten yessoensis</name>
    <name type="common">Japanese scallop</name>
    <name type="synonym">Patinopecten yessoensis</name>
    <dbReference type="NCBI Taxonomy" id="6573"/>
    <lineage>
        <taxon>Eukaryota</taxon>
        <taxon>Metazoa</taxon>
        <taxon>Spiralia</taxon>
        <taxon>Lophotrochozoa</taxon>
        <taxon>Mollusca</taxon>
        <taxon>Bivalvia</taxon>
        <taxon>Autobranchia</taxon>
        <taxon>Pteriomorphia</taxon>
        <taxon>Pectinida</taxon>
        <taxon>Pectinoidea</taxon>
        <taxon>Pectinidae</taxon>
        <taxon>Mizuhopecten</taxon>
    </lineage>
</organism>
<comment type="caution">
    <text evidence="2">The sequence shown here is derived from an EMBL/GenBank/DDBJ whole genome shotgun (WGS) entry which is preliminary data.</text>
</comment>
<keyword evidence="3" id="KW-1185">Reference proteome</keyword>
<sequence>MYLSPSEIRYSQDSIACTFSYGSHCGRPIGETLDDLLFGRCRDEDIPMMTVTFRNGHWYTGDNRRLWVFRTAEELGIIDYTIEVKKGWVNPNKFTTDNQGVDIEIRGNPGGRAWRKERRLKKRITRDPSPPKTVKPPVPVYNLPPIKIELKREDIPVFPHNVVPVDNRHSESNNFNNYIKDTTKNYNAPPRGLPSIGNSDGLSYSMTGSPTEGHDNPTFVKGKDIDTERVFGIDEEVPNSDVKSSYTADADVNNLIVTVNSSPSVYLQSHTDDTTDRPTSADTIEERSNVTPNTSTTALDIEPGEIVSYRRSTWLTSHKSLIIGIVVASIVILTIILPVVLAFTIGS</sequence>
<evidence type="ECO:0000256" key="1">
    <source>
        <dbReference type="SAM" id="Phobius"/>
    </source>
</evidence>
<dbReference type="Proteomes" id="UP000242188">
    <property type="component" value="Unassembled WGS sequence"/>
</dbReference>
<reference evidence="2 3" key="1">
    <citation type="journal article" date="2017" name="Nat. Ecol. Evol.">
        <title>Scallop genome provides insights into evolution of bilaterian karyotype and development.</title>
        <authorList>
            <person name="Wang S."/>
            <person name="Zhang J."/>
            <person name="Jiao W."/>
            <person name="Li J."/>
            <person name="Xun X."/>
            <person name="Sun Y."/>
            <person name="Guo X."/>
            <person name="Huan P."/>
            <person name="Dong B."/>
            <person name="Zhang L."/>
            <person name="Hu X."/>
            <person name="Sun X."/>
            <person name="Wang J."/>
            <person name="Zhao C."/>
            <person name="Wang Y."/>
            <person name="Wang D."/>
            <person name="Huang X."/>
            <person name="Wang R."/>
            <person name="Lv J."/>
            <person name="Li Y."/>
            <person name="Zhang Z."/>
            <person name="Liu B."/>
            <person name="Lu W."/>
            <person name="Hui Y."/>
            <person name="Liang J."/>
            <person name="Zhou Z."/>
            <person name="Hou R."/>
            <person name="Li X."/>
            <person name="Liu Y."/>
            <person name="Li H."/>
            <person name="Ning X."/>
            <person name="Lin Y."/>
            <person name="Zhao L."/>
            <person name="Xing Q."/>
            <person name="Dou J."/>
            <person name="Li Y."/>
            <person name="Mao J."/>
            <person name="Guo H."/>
            <person name="Dou H."/>
            <person name="Li T."/>
            <person name="Mu C."/>
            <person name="Jiang W."/>
            <person name="Fu Q."/>
            <person name="Fu X."/>
            <person name="Miao Y."/>
            <person name="Liu J."/>
            <person name="Yu Q."/>
            <person name="Li R."/>
            <person name="Liao H."/>
            <person name="Li X."/>
            <person name="Kong Y."/>
            <person name="Jiang Z."/>
            <person name="Chourrout D."/>
            <person name="Li R."/>
            <person name="Bao Z."/>
        </authorList>
    </citation>
    <scope>NUCLEOTIDE SEQUENCE [LARGE SCALE GENOMIC DNA]</scope>
    <source>
        <strain evidence="2 3">PY_sf001</strain>
    </source>
</reference>
<dbReference type="EMBL" id="NEDP02005488">
    <property type="protein sequence ID" value="OWF40089.1"/>
    <property type="molecule type" value="Genomic_DNA"/>
</dbReference>